<sequence>MKLLTLTLVFAFSANFVEMKRSVGAPSKVDKLDGVEGLLNDHINKLNLTTVRLIDVQQQVVSGILYKFNGIFKNTDGEFLKGDIELWLQDWLENESERVKISIKNQVKLENFDENSLFAVIDTCVHTYDYYL</sequence>
<keyword evidence="3" id="KW-1185">Reference proteome</keyword>
<feature type="signal peptide" evidence="1">
    <location>
        <begin position="1"/>
        <end position="19"/>
    </location>
</feature>
<dbReference type="InterPro" id="IPR046350">
    <property type="entry name" value="Cystatin_sf"/>
</dbReference>
<accession>A0A9J6C2J4</accession>
<evidence type="ECO:0000313" key="2">
    <source>
        <dbReference type="EMBL" id="KAG5676027.1"/>
    </source>
</evidence>
<name>A0A9J6C2J4_POLVA</name>
<dbReference type="AlphaFoldDB" id="A0A9J6C2J4"/>
<dbReference type="CDD" id="cd00042">
    <property type="entry name" value="CY"/>
    <property type="match status" value="1"/>
</dbReference>
<keyword evidence="1" id="KW-0732">Signal</keyword>
<dbReference type="SUPFAM" id="SSF54403">
    <property type="entry name" value="Cystatin/monellin"/>
    <property type="match status" value="1"/>
</dbReference>
<dbReference type="EMBL" id="JADBJN010000002">
    <property type="protein sequence ID" value="KAG5676027.1"/>
    <property type="molecule type" value="Genomic_DNA"/>
</dbReference>
<gene>
    <name evidence="2" type="ORF">PVAND_005882</name>
</gene>
<feature type="chain" id="PRO_5039919652" evidence="1">
    <location>
        <begin position="20"/>
        <end position="132"/>
    </location>
</feature>
<comment type="caution">
    <text evidence="2">The sequence shown here is derived from an EMBL/GenBank/DDBJ whole genome shotgun (WGS) entry which is preliminary data.</text>
</comment>
<organism evidence="2 3">
    <name type="scientific">Polypedilum vanderplanki</name>
    <name type="common">Sleeping chironomid midge</name>
    <dbReference type="NCBI Taxonomy" id="319348"/>
    <lineage>
        <taxon>Eukaryota</taxon>
        <taxon>Metazoa</taxon>
        <taxon>Ecdysozoa</taxon>
        <taxon>Arthropoda</taxon>
        <taxon>Hexapoda</taxon>
        <taxon>Insecta</taxon>
        <taxon>Pterygota</taxon>
        <taxon>Neoptera</taxon>
        <taxon>Endopterygota</taxon>
        <taxon>Diptera</taxon>
        <taxon>Nematocera</taxon>
        <taxon>Chironomoidea</taxon>
        <taxon>Chironomidae</taxon>
        <taxon>Chironominae</taxon>
        <taxon>Polypedilum</taxon>
        <taxon>Polypedilum</taxon>
    </lineage>
</organism>
<proteinExistence type="predicted"/>
<reference evidence="2" key="1">
    <citation type="submission" date="2021-03" db="EMBL/GenBank/DDBJ databases">
        <title>Chromosome level genome of the anhydrobiotic midge Polypedilum vanderplanki.</title>
        <authorList>
            <person name="Yoshida Y."/>
            <person name="Kikawada T."/>
            <person name="Gusev O."/>
        </authorList>
    </citation>
    <scope>NUCLEOTIDE SEQUENCE</scope>
    <source>
        <strain evidence="2">NIAS01</strain>
        <tissue evidence="2">Whole body or cell culture</tissue>
    </source>
</reference>
<dbReference type="Gene3D" id="3.10.450.10">
    <property type="match status" value="1"/>
</dbReference>
<protein>
    <submittedName>
        <fullName evidence="2">Uncharacterized protein</fullName>
    </submittedName>
</protein>
<dbReference type="Proteomes" id="UP001107558">
    <property type="component" value="Chromosome 2"/>
</dbReference>
<dbReference type="InterPro" id="IPR000010">
    <property type="entry name" value="Cystatin_dom"/>
</dbReference>
<dbReference type="GO" id="GO:0004869">
    <property type="term" value="F:cysteine-type endopeptidase inhibitor activity"/>
    <property type="evidence" value="ECO:0007669"/>
    <property type="project" value="InterPro"/>
</dbReference>
<evidence type="ECO:0000313" key="3">
    <source>
        <dbReference type="Proteomes" id="UP001107558"/>
    </source>
</evidence>
<evidence type="ECO:0000256" key="1">
    <source>
        <dbReference type="SAM" id="SignalP"/>
    </source>
</evidence>